<dbReference type="Gene3D" id="3.30.900.20">
    <property type="match status" value="1"/>
</dbReference>
<name>H3A6E1_LATCH</name>
<protein>
    <submittedName>
        <fullName evidence="2">MAD2L1 binding protein</fullName>
    </submittedName>
</protein>
<proteinExistence type="predicted"/>
<dbReference type="GO" id="GO:0005634">
    <property type="term" value="C:nucleus"/>
    <property type="evidence" value="ECO:0007669"/>
    <property type="project" value="InterPro"/>
</dbReference>
<feature type="region of interest" description="Disordered" evidence="1">
    <location>
        <begin position="1"/>
        <end position="94"/>
    </location>
</feature>
<organism evidence="2 3">
    <name type="scientific">Latimeria chalumnae</name>
    <name type="common">Coelacanth</name>
    <dbReference type="NCBI Taxonomy" id="7897"/>
    <lineage>
        <taxon>Eukaryota</taxon>
        <taxon>Metazoa</taxon>
        <taxon>Chordata</taxon>
        <taxon>Craniata</taxon>
        <taxon>Vertebrata</taxon>
        <taxon>Euteleostomi</taxon>
        <taxon>Coelacanthiformes</taxon>
        <taxon>Coelacanthidae</taxon>
        <taxon>Latimeria</taxon>
    </lineage>
</organism>
<dbReference type="EMBL" id="AFYH01216613">
    <property type="status" value="NOT_ANNOTATED_CDS"/>
    <property type="molecule type" value="Genomic_DNA"/>
</dbReference>
<gene>
    <name evidence="2" type="primary">MAD2L1BP</name>
</gene>
<dbReference type="EMBL" id="AFYH01216612">
    <property type="status" value="NOT_ANNOTATED_CDS"/>
    <property type="molecule type" value="Genomic_DNA"/>
</dbReference>
<dbReference type="Proteomes" id="UP000008672">
    <property type="component" value="Unassembled WGS sequence"/>
</dbReference>
<dbReference type="GeneTree" id="ENSGT00390000003812"/>
<dbReference type="Ensembl" id="ENSLACT00000005259.1">
    <property type="protein sequence ID" value="ENSLACP00000005212.1"/>
    <property type="gene ID" value="ENSLACG00000004630.1"/>
</dbReference>
<reference evidence="3" key="1">
    <citation type="submission" date="2011-08" db="EMBL/GenBank/DDBJ databases">
        <title>The draft genome of Latimeria chalumnae.</title>
        <authorList>
            <person name="Di Palma F."/>
            <person name="Alfoldi J."/>
            <person name="Johnson J."/>
            <person name="Berlin A."/>
            <person name="Gnerre S."/>
            <person name="Jaffe D."/>
            <person name="MacCallum I."/>
            <person name="Young S."/>
            <person name="Walker B.J."/>
            <person name="Lander E."/>
            <person name="Lindblad-Toh K."/>
        </authorList>
    </citation>
    <scope>NUCLEOTIDE SEQUENCE [LARGE SCALE GENOMIC DNA]</scope>
    <source>
        <strain evidence="3">Wild caught</strain>
    </source>
</reference>
<dbReference type="HOGENOM" id="CLU_655455_0_0_1"/>
<dbReference type="STRING" id="7897.ENSLACP00000005212"/>
<dbReference type="GO" id="GO:0007096">
    <property type="term" value="P:regulation of exit from mitosis"/>
    <property type="evidence" value="ECO:0007669"/>
    <property type="project" value="InterPro"/>
</dbReference>
<dbReference type="PANTHER" id="PTHR15681">
    <property type="entry name" value="MAD2L1-BINDING PROTEIN"/>
    <property type="match status" value="1"/>
</dbReference>
<dbReference type="PANTHER" id="PTHR15681:SF1">
    <property type="entry name" value="MAD2L1-BINDING PROTEIN"/>
    <property type="match status" value="1"/>
</dbReference>
<sequence>MAAEAGGEASAVLTGRTARGDDDDPGGQRQPRSGRAGPQEKDPPGDGDPAVGQSSREEAGTDPEAGVGPAGAQRVAPRGRWGVEEEDADPGGQSAAFGEEEAAAARNQLDPLSERSGSRAWVAGPVEISHGAGTDVTLSDHGPQAADVKEQSDWCNSIQHQPCLDSKLPTECPPRGVVTLRRRSSEDRSLDGCSIPVVFPGHVTQDSCCKFVCEVFKHVLYQRQQLPLPYEQLLYFQRKQQLNQNEEVVKKSRWFESGDKKSQKVLLELKEIFVNLETLFSLTLVPRVLILLGGSVICPKELYEINMEGISLGNGEQSLKTDPCVRKLFHTLFVSDAFSDLKSVPAASVVVMVQAHRDCGIEWFRPKMNYKVPSRGKRLSITLLCSNVQADSTLKHRIKLKRENYVWFQAPVAIKGFHY</sequence>
<dbReference type="Pfam" id="PF06581">
    <property type="entry name" value="p31comet"/>
    <property type="match status" value="1"/>
</dbReference>
<keyword evidence="3" id="KW-1185">Reference proteome</keyword>
<reference evidence="2" key="3">
    <citation type="submission" date="2025-09" db="UniProtKB">
        <authorList>
            <consortium name="Ensembl"/>
        </authorList>
    </citation>
    <scope>IDENTIFICATION</scope>
</reference>
<dbReference type="InParanoid" id="H3A6E1"/>
<dbReference type="AlphaFoldDB" id="H3A6E1"/>
<dbReference type="FunCoup" id="H3A6E1">
    <property type="interactions" value="2923"/>
</dbReference>
<dbReference type="EMBL" id="AFYH01216614">
    <property type="status" value="NOT_ANNOTATED_CDS"/>
    <property type="molecule type" value="Genomic_DNA"/>
</dbReference>
<feature type="region of interest" description="Disordered" evidence="1">
    <location>
        <begin position="99"/>
        <end position="118"/>
    </location>
</feature>
<evidence type="ECO:0000256" key="1">
    <source>
        <dbReference type="SAM" id="MobiDB-lite"/>
    </source>
</evidence>
<evidence type="ECO:0000313" key="3">
    <source>
        <dbReference type="Proteomes" id="UP000008672"/>
    </source>
</evidence>
<reference evidence="2" key="2">
    <citation type="submission" date="2025-08" db="UniProtKB">
        <authorList>
            <consortium name="Ensembl"/>
        </authorList>
    </citation>
    <scope>IDENTIFICATION</scope>
</reference>
<dbReference type="InterPro" id="IPR053729">
    <property type="entry name" value="MAD2L1BP_domain_sf"/>
</dbReference>
<dbReference type="eggNOG" id="ENOG502QTUF">
    <property type="taxonomic scope" value="Eukaryota"/>
</dbReference>
<evidence type="ECO:0000313" key="2">
    <source>
        <dbReference type="Ensembl" id="ENSLACP00000005212.1"/>
    </source>
</evidence>
<dbReference type="InterPro" id="IPR009511">
    <property type="entry name" value="MAD1/Cdc20-bound-Mad2-bd"/>
</dbReference>
<accession>H3A6E1</accession>
<dbReference type="Bgee" id="ENSLACG00000004630">
    <property type="expression patterns" value="Expressed in chordate pharynx and 5 other cell types or tissues"/>
</dbReference>